<feature type="chain" id="PRO_5030101490" description="ABC transporter domain-containing protein" evidence="4">
    <location>
        <begin position="19"/>
        <end position="912"/>
    </location>
</feature>
<gene>
    <name evidence="6" type="ORF">E3P90_00089</name>
</gene>
<dbReference type="PROSITE" id="PS00211">
    <property type="entry name" value="ABC_TRANSPORTER_1"/>
    <property type="match status" value="2"/>
</dbReference>
<dbReference type="InterPro" id="IPR032781">
    <property type="entry name" value="ABC_tran_Xtn"/>
</dbReference>
<dbReference type="EMBL" id="SPOF01000001">
    <property type="protein sequence ID" value="TIB17437.1"/>
    <property type="molecule type" value="Genomic_DNA"/>
</dbReference>
<keyword evidence="2" id="KW-0547">Nucleotide-binding</keyword>
<dbReference type="InterPro" id="IPR027417">
    <property type="entry name" value="P-loop_NTPase"/>
</dbReference>
<evidence type="ECO:0000259" key="5">
    <source>
        <dbReference type="PROSITE" id="PS50893"/>
    </source>
</evidence>
<dbReference type="SMART" id="SM00382">
    <property type="entry name" value="AAA"/>
    <property type="match status" value="2"/>
</dbReference>
<dbReference type="SUPFAM" id="SSF52540">
    <property type="entry name" value="P-loop containing nucleoside triphosphate hydrolases"/>
    <property type="match status" value="2"/>
</dbReference>
<dbReference type="PANTHER" id="PTHR19211">
    <property type="entry name" value="ATP-BINDING TRANSPORT PROTEIN-RELATED"/>
    <property type="match status" value="1"/>
</dbReference>
<dbReference type="InterPro" id="IPR008979">
    <property type="entry name" value="Galactose-bd-like_sf"/>
</dbReference>
<sequence>MLASFLSLFGLLSTYTTLYPPFEQDDWRAVNDQLRGGSSTSHFDVVDDGQSGLFYGILDTRTLGGAGFASQNTVFDSPVNLSNDDGLVLDIIDVDTTGPHTFTLNLKNTQAGYRNDGRRQSSLVYESDFTAEKAGRVKMPWDSFKATYRGKRVHDAAPLDTAHITELSFMCRSMFQQVPDGPFHIKVGALQAYRGWHYSFQVADSIREILPDTDELVVEYLAGYLTDEDVEESDILYSLALPMLASASVKATHDRSLLEQLEKMLQPLLPHRESLQPSEPAKLENAFSMRAADSMSKTVALEGSVDLESATKGHVSRVDLKKLEKAEAKIKAKMEKRSKRDLYQGSKLLDAQKTQQSYEELFMQVNPLNFDKGKSKDVLLHNVDVSMGSNKILTSATLQVAQGKRYGWIGRNGAGKSTVLRAMALREVPVPNHISILYVEQEIIGDDTTAIESVLAADIWRTHYINQELELNGNLQSIEDKITAGEDAASLGSERDELATQLGECQEKLVEMEAHMGPIKAAFLLAGLGFSESDQQKPTSSFSGGWRMRLALARALFVQPDLLLLDEPSNMLDLNALAWLEDYLQTWPSTILVVSHDRAFLDHVATDIIHQHSERLDYYKGNFSQFYETKTERGKNELREYESQLQYRQHLQAFVDRWRYNAARASQAQSKIKILEKLPELHPPETEDSESFKFPDAEKISPPLLQLDNITFGYSPEKTILKDVDLDVSYDSRIAIVGPNGAGKSTLLKLLIGELSPSKGQLNRNGRLRVAYFTQHHMDQLDLNMSPLQFTQARFPGRTAEQYRSFLGTFGIRGSTSLRLIGTLSGGQKSRLAFAMLALQNPHILLLDEPTNHLDMEGLDALMDALKVWNGGSIVISHDERFITTVAPVTKFKGDVQAYKSLIVQNIKDKPT</sequence>
<dbReference type="GO" id="GO:0016887">
    <property type="term" value="F:ATP hydrolysis activity"/>
    <property type="evidence" value="ECO:0007669"/>
    <property type="project" value="InterPro"/>
</dbReference>
<dbReference type="InterPro" id="IPR013857">
    <property type="entry name" value="NADH-UbQ_OxRdtase-assoc_prot30"/>
</dbReference>
<comment type="caution">
    <text evidence="6">The sequence shown here is derived from an EMBL/GenBank/DDBJ whole genome shotgun (WGS) entry which is preliminary data.</text>
</comment>
<evidence type="ECO:0000256" key="1">
    <source>
        <dbReference type="ARBA" id="ARBA00022737"/>
    </source>
</evidence>
<dbReference type="PANTHER" id="PTHR19211:SF117">
    <property type="entry name" value="ATP-BINDING CASSETTE SUB-FAMILY F MEMBER 3"/>
    <property type="match status" value="1"/>
</dbReference>
<reference evidence="6 7" key="1">
    <citation type="submission" date="2019-03" db="EMBL/GenBank/DDBJ databases">
        <title>Sequencing 23 genomes of Wallemia ichthyophaga.</title>
        <authorList>
            <person name="Gostincar C."/>
        </authorList>
    </citation>
    <scope>NUCLEOTIDE SEQUENCE [LARGE SCALE GENOMIC DNA]</scope>
    <source>
        <strain evidence="6 7">EXF-8621</strain>
    </source>
</reference>
<keyword evidence="4" id="KW-0732">Signal</keyword>
<feature type="domain" description="ABC transporter" evidence="5">
    <location>
        <begin position="705"/>
        <end position="912"/>
    </location>
</feature>
<dbReference type="InterPro" id="IPR017871">
    <property type="entry name" value="ABC_transporter-like_CS"/>
</dbReference>
<evidence type="ECO:0000313" key="6">
    <source>
        <dbReference type="EMBL" id="TIB17437.1"/>
    </source>
</evidence>
<dbReference type="Pfam" id="PF08547">
    <property type="entry name" value="CIA30"/>
    <property type="match status" value="1"/>
</dbReference>
<name>A0A4T0HQP6_WALIC</name>
<evidence type="ECO:0000256" key="2">
    <source>
        <dbReference type="ARBA" id="ARBA00022741"/>
    </source>
</evidence>
<dbReference type="Proteomes" id="UP000306954">
    <property type="component" value="Unassembled WGS sequence"/>
</dbReference>
<dbReference type="Pfam" id="PF00005">
    <property type="entry name" value="ABC_tran"/>
    <property type="match status" value="2"/>
</dbReference>
<keyword evidence="1" id="KW-0677">Repeat</keyword>
<dbReference type="SUPFAM" id="SSF49785">
    <property type="entry name" value="Galactose-binding domain-like"/>
    <property type="match status" value="1"/>
</dbReference>
<dbReference type="GO" id="GO:0005524">
    <property type="term" value="F:ATP binding"/>
    <property type="evidence" value="ECO:0007669"/>
    <property type="project" value="UniProtKB-KW"/>
</dbReference>
<protein>
    <recommendedName>
        <fullName evidence="5">ABC transporter domain-containing protein</fullName>
    </recommendedName>
</protein>
<proteinExistence type="predicted"/>
<dbReference type="Gene3D" id="3.40.50.300">
    <property type="entry name" value="P-loop containing nucleotide triphosphate hydrolases"/>
    <property type="match status" value="2"/>
</dbReference>
<evidence type="ECO:0000313" key="7">
    <source>
        <dbReference type="Proteomes" id="UP000306954"/>
    </source>
</evidence>
<dbReference type="CDD" id="cd03221">
    <property type="entry name" value="ABCF_EF-3"/>
    <property type="match status" value="2"/>
</dbReference>
<evidence type="ECO:0000256" key="4">
    <source>
        <dbReference type="SAM" id="SignalP"/>
    </source>
</evidence>
<dbReference type="InterPro" id="IPR003439">
    <property type="entry name" value="ABC_transporter-like_ATP-bd"/>
</dbReference>
<evidence type="ECO:0000256" key="3">
    <source>
        <dbReference type="ARBA" id="ARBA00022840"/>
    </source>
</evidence>
<dbReference type="InterPro" id="IPR050611">
    <property type="entry name" value="ABCF"/>
</dbReference>
<dbReference type="PROSITE" id="PS50893">
    <property type="entry name" value="ABC_TRANSPORTER_2"/>
    <property type="match status" value="2"/>
</dbReference>
<dbReference type="FunFam" id="3.40.50.300:FF:000104">
    <property type="entry name" value="ATP-binding cassette sub-family F member 3"/>
    <property type="match status" value="1"/>
</dbReference>
<feature type="signal peptide" evidence="4">
    <location>
        <begin position="1"/>
        <end position="18"/>
    </location>
</feature>
<feature type="domain" description="ABC transporter" evidence="5">
    <location>
        <begin position="378"/>
        <end position="638"/>
    </location>
</feature>
<accession>A0A4T0HQP6</accession>
<dbReference type="FunFam" id="3.40.50.300:FF:001135">
    <property type="entry name" value="ABC transporter F family member 3"/>
    <property type="match status" value="1"/>
</dbReference>
<keyword evidence="3" id="KW-0067">ATP-binding</keyword>
<dbReference type="AlphaFoldDB" id="A0A4T0HQP6"/>
<organism evidence="6 7">
    <name type="scientific">Wallemia ichthyophaga</name>
    <dbReference type="NCBI Taxonomy" id="245174"/>
    <lineage>
        <taxon>Eukaryota</taxon>
        <taxon>Fungi</taxon>
        <taxon>Dikarya</taxon>
        <taxon>Basidiomycota</taxon>
        <taxon>Wallemiomycotina</taxon>
        <taxon>Wallemiomycetes</taxon>
        <taxon>Wallemiales</taxon>
        <taxon>Wallemiaceae</taxon>
        <taxon>Wallemia</taxon>
    </lineage>
</organism>
<dbReference type="Pfam" id="PF12848">
    <property type="entry name" value="ABC_tran_Xtn"/>
    <property type="match status" value="1"/>
</dbReference>
<dbReference type="InterPro" id="IPR003593">
    <property type="entry name" value="AAA+_ATPase"/>
</dbReference>